<evidence type="ECO:0000256" key="6">
    <source>
        <dbReference type="PIRSR" id="PIRSR617867-1"/>
    </source>
</evidence>
<gene>
    <name evidence="8" type="ORF">H8S33_04865</name>
</gene>
<dbReference type="InterPro" id="IPR050438">
    <property type="entry name" value="LMW_PTPase"/>
</dbReference>
<evidence type="ECO:0000259" key="7">
    <source>
        <dbReference type="SMART" id="SM00226"/>
    </source>
</evidence>
<dbReference type="SUPFAM" id="SSF52788">
    <property type="entry name" value="Phosphotyrosine protein phosphatases I"/>
    <property type="match status" value="1"/>
</dbReference>
<keyword evidence="9" id="KW-1185">Reference proteome</keyword>
<name>A0A923RHJ1_9BACI</name>
<dbReference type="InterPro" id="IPR036196">
    <property type="entry name" value="Ptyr_pPase_sf"/>
</dbReference>
<dbReference type="Gene3D" id="3.40.50.2300">
    <property type="match status" value="1"/>
</dbReference>
<dbReference type="RefSeq" id="WP_186868877.1">
    <property type="nucleotide sequence ID" value="NZ_JACOOL010000003.1"/>
</dbReference>
<evidence type="ECO:0000256" key="5">
    <source>
        <dbReference type="ARBA" id="ARBA00051722"/>
    </source>
</evidence>
<dbReference type="GO" id="GO:0004725">
    <property type="term" value="F:protein tyrosine phosphatase activity"/>
    <property type="evidence" value="ECO:0007669"/>
    <property type="project" value="UniProtKB-EC"/>
</dbReference>
<dbReference type="FunFam" id="3.40.50.2300:FF:000113">
    <property type="entry name" value="Low molecular weight protein-tyrosine-phosphatase"/>
    <property type="match status" value="1"/>
</dbReference>
<dbReference type="Pfam" id="PF01451">
    <property type="entry name" value="LMWPc"/>
    <property type="match status" value="1"/>
</dbReference>
<dbReference type="EC" id="3.1.3.48" evidence="2"/>
<evidence type="ECO:0000313" key="9">
    <source>
        <dbReference type="Proteomes" id="UP000637359"/>
    </source>
</evidence>
<dbReference type="CDD" id="cd16343">
    <property type="entry name" value="LMWPTP"/>
    <property type="match status" value="1"/>
</dbReference>
<feature type="active site" description="Nucleophile" evidence="6">
    <location>
        <position position="8"/>
    </location>
</feature>
<comment type="catalytic activity">
    <reaction evidence="5">
        <text>O-phospho-L-tyrosyl-[protein] + H2O = L-tyrosyl-[protein] + phosphate</text>
        <dbReference type="Rhea" id="RHEA:10684"/>
        <dbReference type="Rhea" id="RHEA-COMP:10136"/>
        <dbReference type="Rhea" id="RHEA-COMP:20101"/>
        <dbReference type="ChEBI" id="CHEBI:15377"/>
        <dbReference type="ChEBI" id="CHEBI:43474"/>
        <dbReference type="ChEBI" id="CHEBI:46858"/>
        <dbReference type="ChEBI" id="CHEBI:61978"/>
        <dbReference type="EC" id="3.1.3.48"/>
    </reaction>
</comment>
<dbReference type="InterPro" id="IPR023485">
    <property type="entry name" value="Ptyr_pPase"/>
</dbReference>
<protein>
    <recommendedName>
        <fullName evidence="2">protein-tyrosine-phosphatase</fullName>
        <ecNumber evidence="2">3.1.3.48</ecNumber>
    </recommendedName>
</protein>
<dbReference type="InterPro" id="IPR017867">
    <property type="entry name" value="Tyr_phospatase_low_mol_wt"/>
</dbReference>
<evidence type="ECO:0000256" key="1">
    <source>
        <dbReference type="ARBA" id="ARBA00011063"/>
    </source>
</evidence>
<accession>A0A923RHJ1</accession>
<evidence type="ECO:0000313" key="8">
    <source>
        <dbReference type="EMBL" id="MBC5636158.1"/>
    </source>
</evidence>
<dbReference type="PANTHER" id="PTHR11717:SF7">
    <property type="entry name" value="LOW MOLECULAR WEIGHT PHOSPHOTYROSINE PROTEIN PHOSPHATASE"/>
    <property type="match status" value="1"/>
</dbReference>
<dbReference type="EMBL" id="JACOOL010000003">
    <property type="protein sequence ID" value="MBC5636158.1"/>
    <property type="molecule type" value="Genomic_DNA"/>
</dbReference>
<keyword evidence="4" id="KW-0904">Protein phosphatase</keyword>
<sequence>MIKVLFVCLGNICRSPMAEAVFRHLVEKKGLSEQISVDSGGIGSWHIGEAPHTGTRKILDQQNITYTGMKARQVSEKDWHDFNYIIAMDDQNINDLQKINSKTEHVVVAKLMDFVTEPKELEVPDPYYTGNFDYTYELVSEGCTHLLSYIQKKHNIQKRRDINWVEKD</sequence>
<organism evidence="8 9">
    <name type="scientific">Ornithinibacillus hominis</name>
    <dbReference type="NCBI Taxonomy" id="2763055"/>
    <lineage>
        <taxon>Bacteria</taxon>
        <taxon>Bacillati</taxon>
        <taxon>Bacillota</taxon>
        <taxon>Bacilli</taxon>
        <taxon>Bacillales</taxon>
        <taxon>Bacillaceae</taxon>
        <taxon>Ornithinibacillus</taxon>
    </lineage>
</organism>
<dbReference type="AlphaFoldDB" id="A0A923RHJ1"/>
<feature type="domain" description="Phosphotyrosine protein phosphatase I" evidence="7">
    <location>
        <begin position="2"/>
        <end position="149"/>
    </location>
</feature>
<feature type="active site" evidence="6">
    <location>
        <position position="14"/>
    </location>
</feature>
<comment type="caution">
    <text evidence="8">The sequence shown here is derived from an EMBL/GenBank/DDBJ whole genome shotgun (WGS) entry which is preliminary data.</text>
</comment>
<evidence type="ECO:0000256" key="3">
    <source>
        <dbReference type="ARBA" id="ARBA00022801"/>
    </source>
</evidence>
<feature type="active site" description="Proton donor" evidence="6">
    <location>
        <position position="125"/>
    </location>
</feature>
<dbReference type="SMART" id="SM00226">
    <property type="entry name" value="LMWPc"/>
    <property type="match status" value="1"/>
</dbReference>
<comment type="similarity">
    <text evidence="1">Belongs to the low molecular weight phosphotyrosine protein phosphatase family.</text>
</comment>
<dbReference type="PANTHER" id="PTHR11717">
    <property type="entry name" value="LOW MOLECULAR WEIGHT PROTEIN TYROSINE PHOSPHATASE"/>
    <property type="match status" value="1"/>
</dbReference>
<dbReference type="PRINTS" id="PR00719">
    <property type="entry name" value="LMWPTPASE"/>
</dbReference>
<evidence type="ECO:0000256" key="2">
    <source>
        <dbReference type="ARBA" id="ARBA00013064"/>
    </source>
</evidence>
<proteinExistence type="inferred from homology"/>
<evidence type="ECO:0000256" key="4">
    <source>
        <dbReference type="ARBA" id="ARBA00022912"/>
    </source>
</evidence>
<dbReference type="Proteomes" id="UP000637359">
    <property type="component" value="Unassembled WGS sequence"/>
</dbReference>
<reference evidence="8" key="1">
    <citation type="submission" date="2020-08" db="EMBL/GenBank/DDBJ databases">
        <title>Genome public.</title>
        <authorList>
            <person name="Liu C."/>
            <person name="Sun Q."/>
        </authorList>
    </citation>
    <scope>NUCLEOTIDE SEQUENCE</scope>
    <source>
        <strain evidence="8">BX22</strain>
    </source>
</reference>
<keyword evidence="3" id="KW-0378">Hydrolase</keyword>